<gene>
    <name evidence="1" type="ORF">METZ01_LOCUS8919</name>
</gene>
<feature type="non-terminal residue" evidence="1">
    <location>
        <position position="1"/>
    </location>
</feature>
<protein>
    <submittedName>
        <fullName evidence="1">Uncharacterized protein</fullName>
    </submittedName>
</protein>
<reference evidence="1" key="1">
    <citation type="submission" date="2018-05" db="EMBL/GenBank/DDBJ databases">
        <authorList>
            <person name="Lanie J.A."/>
            <person name="Ng W.-L."/>
            <person name="Kazmierczak K.M."/>
            <person name="Andrzejewski T.M."/>
            <person name="Davidsen T.M."/>
            <person name="Wayne K.J."/>
            <person name="Tettelin H."/>
            <person name="Glass J.I."/>
            <person name="Rusch D."/>
            <person name="Podicherti R."/>
            <person name="Tsui H.-C.T."/>
            <person name="Winkler M.E."/>
        </authorList>
    </citation>
    <scope>NUCLEOTIDE SEQUENCE</scope>
</reference>
<evidence type="ECO:0000313" key="1">
    <source>
        <dbReference type="EMBL" id="SUZ56065.1"/>
    </source>
</evidence>
<organism evidence="1">
    <name type="scientific">marine metagenome</name>
    <dbReference type="NCBI Taxonomy" id="408172"/>
    <lineage>
        <taxon>unclassified sequences</taxon>
        <taxon>metagenomes</taxon>
        <taxon>ecological metagenomes</taxon>
    </lineage>
</organism>
<dbReference type="EMBL" id="UINC01000477">
    <property type="protein sequence ID" value="SUZ56065.1"/>
    <property type="molecule type" value="Genomic_DNA"/>
</dbReference>
<name>A0A381NN89_9ZZZZ</name>
<sequence length="139" mass="16464">VRTIIIIISLMTICTAKTEFTDRQIAMMIPKYFARDHHSPPITRTRIYGENGKKVFHLEIKVNRNRYEGEMDYTVSAMASVCQYAKRPFDKFVVIMHPDGRNMETEKLEAKARCTIDHFVNKRMEYERWLKKCTSIKKI</sequence>
<dbReference type="AlphaFoldDB" id="A0A381NN89"/>
<proteinExistence type="predicted"/>
<accession>A0A381NN89</accession>